<sequence length="82" mass="9180">MARNMAVKTSYVLKGLTNDQSWALLKRLSFGEDKIIWQSLVGQKIAEKCGGVPLAIRSMGSMLQTITEEDEDEHATYKVNSF</sequence>
<dbReference type="Gene3D" id="1.10.8.430">
    <property type="entry name" value="Helical domain of apoptotic protease-activating factors"/>
    <property type="match status" value="1"/>
</dbReference>
<dbReference type="EMBL" id="JAAIUW010000001">
    <property type="protein sequence ID" value="KAF7845581.1"/>
    <property type="molecule type" value="Genomic_DNA"/>
</dbReference>
<dbReference type="GO" id="GO:0043531">
    <property type="term" value="F:ADP binding"/>
    <property type="evidence" value="ECO:0007669"/>
    <property type="project" value="InterPro"/>
</dbReference>
<dbReference type="InterPro" id="IPR027417">
    <property type="entry name" value="P-loop_NTPase"/>
</dbReference>
<protein>
    <submittedName>
        <fullName evidence="2">Putative disease resistance protein RGA3 isoform X1</fullName>
    </submittedName>
</protein>
<dbReference type="GO" id="GO:0006952">
    <property type="term" value="P:defense response"/>
    <property type="evidence" value="ECO:0007669"/>
    <property type="project" value="UniProtKB-KW"/>
</dbReference>
<dbReference type="PANTHER" id="PTHR36766">
    <property type="entry name" value="PLANT BROAD-SPECTRUM MILDEW RESISTANCE PROTEIN RPW8"/>
    <property type="match status" value="1"/>
</dbReference>
<dbReference type="OrthoDB" id="1410529at2759"/>
<proteinExistence type="predicted"/>
<evidence type="ECO:0000313" key="2">
    <source>
        <dbReference type="EMBL" id="KAF7845581.1"/>
    </source>
</evidence>
<reference evidence="2" key="1">
    <citation type="submission" date="2020-09" db="EMBL/GenBank/DDBJ databases">
        <title>Genome-Enabled Discovery of Anthraquinone Biosynthesis in Senna tora.</title>
        <authorList>
            <person name="Kang S.-H."/>
            <person name="Pandey R.P."/>
            <person name="Lee C.-M."/>
            <person name="Sim J.-S."/>
            <person name="Jeong J.-T."/>
            <person name="Choi B.-S."/>
            <person name="Jung M."/>
            <person name="Ginzburg D."/>
            <person name="Zhao K."/>
            <person name="Won S.Y."/>
            <person name="Oh T.-J."/>
            <person name="Yu Y."/>
            <person name="Kim N.-H."/>
            <person name="Lee O.R."/>
            <person name="Lee T.-H."/>
            <person name="Bashyal P."/>
            <person name="Kim T.-S."/>
            <person name="Lee W.-H."/>
            <person name="Kawkins C."/>
            <person name="Kim C.-K."/>
            <person name="Kim J.S."/>
            <person name="Ahn B.O."/>
            <person name="Rhee S.Y."/>
            <person name="Sohng J.K."/>
        </authorList>
    </citation>
    <scope>NUCLEOTIDE SEQUENCE</scope>
    <source>
        <tissue evidence="2">Leaf</tissue>
    </source>
</reference>
<comment type="caution">
    <text evidence="2">The sequence shown here is derived from an EMBL/GenBank/DDBJ whole genome shotgun (WGS) entry which is preliminary data.</text>
</comment>
<gene>
    <name evidence="2" type="ORF">G2W53_002486</name>
</gene>
<dbReference type="PANTHER" id="PTHR36766:SF40">
    <property type="entry name" value="DISEASE RESISTANCE PROTEIN RGA3"/>
    <property type="match status" value="1"/>
</dbReference>
<keyword evidence="3" id="KW-1185">Reference proteome</keyword>
<keyword evidence="1" id="KW-0611">Plant defense</keyword>
<dbReference type="SUPFAM" id="SSF52540">
    <property type="entry name" value="P-loop containing nucleoside triphosphate hydrolases"/>
    <property type="match status" value="1"/>
</dbReference>
<dbReference type="Proteomes" id="UP000634136">
    <property type="component" value="Unassembled WGS sequence"/>
</dbReference>
<evidence type="ECO:0000256" key="1">
    <source>
        <dbReference type="ARBA" id="ARBA00022821"/>
    </source>
</evidence>
<accession>A0A835CL86</accession>
<dbReference type="AlphaFoldDB" id="A0A835CL86"/>
<dbReference type="InterPro" id="IPR042197">
    <property type="entry name" value="Apaf_helical"/>
</dbReference>
<name>A0A835CL86_9FABA</name>
<organism evidence="2 3">
    <name type="scientific">Senna tora</name>
    <dbReference type="NCBI Taxonomy" id="362788"/>
    <lineage>
        <taxon>Eukaryota</taxon>
        <taxon>Viridiplantae</taxon>
        <taxon>Streptophyta</taxon>
        <taxon>Embryophyta</taxon>
        <taxon>Tracheophyta</taxon>
        <taxon>Spermatophyta</taxon>
        <taxon>Magnoliopsida</taxon>
        <taxon>eudicotyledons</taxon>
        <taxon>Gunneridae</taxon>
        <taxon>Pentapetalae</taxon>
        <taxon>rosids</taxon>
        <taxon>fabids</taxon>
        <taxon>Fabales</taxon>
        <taxon>Fabaceae</taxon>
        <taxon>Caesalpinioideae</taxon>
        <taxon>Cassia clade</taxon>
        <taxon>Senna</taxon>
    </lineage>
</organism>
<evidence type="ECO:0000313" key="3">
    <source>
        <dbReference type="Proteomes" id="UP000634136"/>
    </source>
</evidence>